<comment type="caution">
    <text evidence="1">The sequence shown here is derived from an EMBL/GenBank/DDBJ whole genome shotgun (WGS) entry which is preliminary data.</text>
</comment>
<accession>A0AAV4NDA1</accession>
<evidence type="ECO:0000313" key="1">
    <source>
        <dbReference type="EMBL" id="GIX82794.1"/>
    </source>
</evidence>
<evidence type="ECO:0000313" key="2">
    <source>
        <dbReference type="Proteomes" id="UP001054945"/>
    </source>
</evidence>
<name>A0AAV4NDA1_CAEEX</name>
<reference evidence="1 2" key="1">
    <citation type="submission" date="2021-06" db="EMBL/GenBank/DDBJ databases">
        <title>Caerostris extrusa draft genome.</title>
        <authorList>
            <person name="Kono N."/>
            <person name="Arakawa K."/>
        </authorList>
    </citation>
    <scope>NUCLEOTIDE SEQUENCE [LARGE SCALE GENOMIC DNA]</scope>
</reference>
<organism evidence="1 2">
    <name type="scientific">Caerostris extrusa</name>
    <name type="common">Bark spider</name>
    <name type="synonym">Caerostris bankana</name>
    <dbReference type="NCBI Taxonomy" id="172846"/>
    <lineage>
        <taxon>Eukaryota</taxon>
        <taxon>Metazoa</taxon>
        <taxon>Ecdysozoa</taxon>
        <taxon>Arthropoda</taxon>
        <taxon>Chelicerata</taxon>
        <taxon>Arachnida</taxon>
        <taxon>Araneae</taxon>
        <taxon>Araneomorphae</taxon>
        <taxon>Entelegynae</taxon>
        <taxon>Araneoidea</taxon>
        <taxon>Araneidae</taxon>
        <taxon>Caerostris</taxon>
    </lineage>
</organism>
<gene>
    <name evidence="1" type="ORF">CEXT_626781</name>
</gene>
<dbReference type="AlphaFoldDB" id="A0AAV4NDA1"/>
<dbReference type="EMBL" id="BPLR01003269">
    <property type="protein sequence ID" value="GIX82794.1"/>
    <property type="molecule type" value="Genomic_DNA"/>
</dbReference>
<sequence>MAKAAFGLAAPLGVLLLSKGLKKFSGQSWIDLLVSINGNFEIHSEILDDISKSDHSLLVMKMKTDLNNNIDS</sequence>
<dbReference type="Proteomes" id="UP001054945">
    <property type="component" value="Unassembled WGS sequence"/>
</dbReference>
<protein>
    <submittedName>
        <fullName evidence="1">Uncharacterized protein</fullName>
    </submittedName>
</protein>
<keyword evidence="2" id="KW-1185">Reference proteome</keyword>
<proteinExistence type="predicted"/>